<protein>
    <recommendedName>
        <fullName evidence="3">Putative host cell surface-exposed lipoprotein Ltp-like HTH region domain-containing protein</fullName>
    </recommendedName>
</protein>
<gene>
    <name evidence="4" type="ORF">GXN74_12120</name>
</gene>
<keyword evidence="2" id="KW-0812">Transmembrane</keyword>
<name>A0A7X5HXK1_9FIRM</name>
<evidence type="ECO:0000313" key="5">
    <source>
        <dbReference type="Proteomes" id="UP000461585"/>
    </source>
</evidence>
<evidence type="ECO:0000256" key="1">
    <source>
        <dbReference type="SAM" id="MobiDB-lite"/>
    </source>
</evidence>
<dbReference type="InterPro" id="IPR011434">
    <property type="entry name" value="Ltp-like_HTH"/>
</dbReference>
<sequence>MKNCSTCNAEIASNAKTCPSCGAKNKKPIYKRWWFILILVVLVLSALGGTGGEDAETPELQSVASRQPAEELASGEDATEPSAEELASDEDTAEPTVAEPEKPVNTVPEMTMGQKNALKSAQQYLDYSAFSYEGLVKQLEYEGYSNADAVYAVDRCGADWNEQAALSAESYLEYSSFSRQGLIDQLVYEGFTAEQAAYGATAAGY</sequence>
<dbReference type="EMBL" id="JAAEEH010000042">
    <property type="protein sequence ID" value="NDL68482.1"/>
    <property type="molecule type" value="Genomic_DNA"/>
</dbReference>
<dbReference type="Pfam" id="PF07553">
    <property type="entry name" value="Lipoprotein_Ltp"/>
    <property type="match status" value="2"/>
</dbReference>
<evidence type="ECO:0000259" key="3">
    <source>
        <dbReference type="Pfam" id="PF07553"/>
    </source>
</evidence>
<dbReference type="Gene3D" id="1.10.10.10">
    <property type="entry name" value="Winged helix-like DNA-binding domain superfamily/Winged helix DNA-binding domain"/>
    <property type="match status" value="2"/>
</dbReference>
<dbReference type="InterPro" id="IPR036388">
    <property type="entry name" value="WH-like_DNA-bd_sf"/>
</dbReference>
<evidence type="ECO:0000256" key="2">
    <source>
        <dbReference type="SAM" id="Phobius"/>
    </source>
</evidence>
<feature type="domain" description="Putative host cell surface-exposed lipoprotein Ltp-like HTH region" evidence="3">
    <location>
        <begin position="159"/>
        <end position="199"/>
    </location>
</feature>
<comment type="caution">
    <text evidence="4">The sequence shown here is derived from an EMBL/GenBank/DDBJ whole genome shotgun (WGS) entry which is preliminary data.</text>
</comment>
<reference evidence="4 5" key="1">
    <citation type="submission" date="2020-01" db="EMBL/GenBank/DDBJ databases">
        <title>Anaeroalcalibacter tamaniensis gen. nov., sp. nov., moderately halophilic strictly anaerobic fermenter bacterium from mud volcano of Taman peninsula.</title>
        <authorList>
            <person name="Frolova A."/>
            <person name="Merkel A.Y."/>
            <person name="Slobodkin A.I."/>
        </authorList>
    </citation>
    <scope>NUCLEOTIDE SEQUENCE [LARGE SCALE GENOMIC DNA]</scope>
    <source>
        <strain evidence="4 5">F-3ap</strain>
    </source>
</reference>
<accession>A0A7X5HXK1</accession>
<keyword evidence="2" id="KW-0472">Membrane</keyword>
<feature type="transmembrane region" description="Helical" evidence="2">
    <location>
        <begin position="33"/>
        <end position="52"/>
    </location>
</feature>
<organism evidence="4 5">
    <name type="scientific">Anaerotalea alkaliphila</name>
    <dbReference type="NCBI Taxonomy" id="2662126"/>
    <lineage>
        <taxon>Bacteria</taxon>
        <taxon>Bacillati</taxon>
        <taxon>Bacillota</taxon>
        <taxon>Clostridia</taxon>
        <taxon>Eubacteriales</taxon>
        <taxon>Anaerotalea</taxon>
    </lineage>
</organism>
<keyword evidence="5" id="KW-1185">Reference proteome</keyword>
<feature type="region of interest" description="Disordered" evidence="1">
    <location>
        <begin position="53"/>
        <end position="107"/>
    </location>
</feature>
<proteinExistence type="predicted"/>
<keyword evidence="2" id="KW-1133">Transmembrane helix</keyword>
<dbReference type="Proteomes" id="UP000461585">
    <property type="component" value="Unassembled WGS sequence"/>
</dbReference>
<dbReference type="AlphaFoldDB" id="A0A7X5HXK1"/>
<feature type="compositionally biased region" description="Acidic residues" evidence="1">
    <location>
        <begin position="73"/>
        <end position="93"/>
    </location>
</feature>
<evidence type="ECO:0000313" key="4">
    <source>
        <dbReference type="EMBL" id="NDL68482.1"/>
    </source>
</evidence>
<feature type="domain" description="Putative host cell surface-exposed lipoprotein Ltp-like HTH region" evidence="3">
    <location>
        <begin position="114"/>
        <end position="154"/>
    </location>
</feature>